<evidence type="ECO:0000313" key="3">
    <source>
        <dbReference type="EMBL" id="OGF98532.1"/>
    </source>
</evidence>
<dbReference type="EMBL" id="MFIV01000091">
    <property type="protein sequence ID" value="OGF98532.1"/>
    <property type="molecule type" value="Genomic_DNA"/>
</dbReference>
<evidence type="ECO:0000256" key="1">
    <source>
        <dbReference type="ARBA" id="ARBA00023235"/>
    </source>
</evidence>
<dbReference type="PANTHER" id="PTHR38041">
    <property type="entry name" value="CHORISMATE MUTASE"/>
    <property type="match status" value="1"/>
</dbReference>
<dbReference type="AlphaFoldDB" id="A0A1F5YER6"/>
<reference evidence="3 4" key="1">
    <citation type="journal article" date="2016" name="Nat. Commun.">
        <title>Thousands of microbial genomes shed light on interconnected biogeochemical processes in an aquifer system.</title>
        <authorList>
            <person name="Anantharaman K."/>
            <person name="Brown C.T."/>
            <person name="Hug L.A."/>
            <person name="Sharon I."/>
            <person name="Castelle C.J."/>
            <person name="Probst A.J."/>
            <person name="Thomas B.C."/>
            <person name="Singh A."/>
            <person name="Wilkins M.J."/>
            <person name="Karaoz U."/>
            <person name="Brodie E.L."/>
            <person name="Williams K.H."/>
            <person name="Hubbard S.S."/>
            <person name="Banfield J.F."/>
        </authorList>
    </citation>
    <scope>NUCLEOTIDE SEQUENCE [LARGE SCALE GENOMIC DNA]</scope>
</reference>
<name>A0A1F5YER6_9BACT</name>
<dbReference type="InterPro" id="IPR051331">
    <property type="entry name" value="Chorismate_mutase-related"/>
</dbReference>
<dbReference type="Gene3D" id="1.20.59.10">
    <property type="entry name" value="Chorismate mutase"/>
    <property type="match status" value="1"/>
</dbReference>
<dbReference type="GO" id="GO:0046417">
    <property type="term" value="P:chorismate metabolic process"/>
    <property type="evidence" value="ECO:0007669"/>
    <property type="project" value="InterPro"/>
</dbReference>
<dbReference type="GO" id="GO:0004106">
    <property type="term" value="F:chorismate mutase activity"/>
    <property type="evidence" value="ECO:0007669"/>
    <property type="project" value="InterPro"/>
</dbReference>
<comment type="caution">
    <text evidence="3">The sequence shown here is derived from an EMBL/GenBank/DDBJ whole genome shotgun (WGS) entry which is preliminary data.</text>
</comment>
<keyword evidence="1" id="KW-0413">Isomerase</keyword>
<dbReference type="GO" id="GO:0009697">
    <property type="term" value="P:salicylic acid biosynthetic process"/>
    <property type="evidence" value="ECO:0007669"/>
    <property type="project" value="TreeGrafter"/>
</dbReference>
<dbReference type="PROSITE" id="PS51168">
    <property type="entry name" value="CHORISMATE_MUT_2"/>
    <property type="match status" value="1"/>
</dbReference>
<dbReference type="InterPro" id="IPR036979">
    <property type="entry name" value="CM_dom_sf"/>
</dbReference>
<gene>
    <name evidence="3" type="ORF">A2Z86_11445</name>
</gene>
<accession>A0A1F5YER6</accession>
<dbReference type="InterPro" id="IPR002701">
    <property type="entry name" value="CM_II_prokaryot"/>
</dbReference>
<feature type="domain" description="Chorismate mutase" evidence="2">
    <location>
        <begin position="1"/>
        <end position="89"/>
    </location>
</feature>
<protein>
    <recommendedName>
        <fullName evidence="2">Chorismate mutase domain-containing protein</fullName>
    </recommendedName>
</protein>
<dbReference type="Pfam" id="PF01817">
    <property type="entry name" value="CM_2"/>
    <property type="match status" value="1"/>
</dbReference>
<evidence type="ECO:0000313" key="4">
    <source>
        <dbReference type="Proteomes" id="UP000176992"/>
    </source>
</evidence>
<sequence>MENGFDGWRDKIDEIDKKLIELFNKRAEYAIEIGRLKRIKGLPVYDPERENMIYEQLKLRNQGPLSDPAIRRLFERIIDETRRLEREICETGGAGDDN</sequence>
<dbReference type="SMART" id="SM00830">
    <property type="entry name" value="CM_2"/>
    <property type="match status" value="1"/>
</dbReference>
<dbReference type="PANTHER" id="PTHR38041:SF1">
    <property type="entry name" value="CHORISMATE MUTASE"/>
    <property type="match status" value="1"/>
</dbReference>
<dbReference type="Proteomes" id="UP000176992">
    <property type="component" value="Unassembled WGS sequence"/>
</dbReference>
<dbReference type="SUPFAM" id="SSF48600">
    <property type="entry name" value="Chorismate mutase II"/>
    <property type="match status" value="1"/>
</dbReference>
<proteinExistence type="predicted"/>
<evidence type="ECO:0000259" key="2">
    <source>
        <dbReference type="PROSITE" id="PS51168"/>
    </source>
</evidence>
<dbReference type="InterPro" id="IPR036263">
    <property type="entry name" value="Chorismate_II_sf"/>
</dbReference>
<organism evidence="3 4">
    <name type="scientific">Candidatus Glassbacteria bacterium GWA2_58_10</name>
    <dbReference type="NCBI Taxonomy" id="1817865"/>
    <lineage>
        <taxon>Bacteria</taxon>
        <taxon>Candidatus Glassiibacteriota</taxon>
    </lineage>
</organism>